<keyword evidence="3" id="KW-1185">Reference proteome</keyword>
<protein>
    <submittedName>
        <fullName evidence="2">Zinc ribbon domain-containing protein</fullName>
    </submittedName>
</protein>
<feature type="domain" description="DZANK-type" evidence="1">
    <location>
        <begin position="165"/>
        <end position="209"/>
    </location>
</feature>
<evidence type="ECO:0000313" key="2">
    <source>
        <dbReference type="EMBL" id="WIX80023.1"/>
    </source>
</evidence>
<proteinExistence type="predicted"/>
<evidence type="ECO:0000259" key="1">
    <source>
        <dbReference type="Pfam" id="PF12773"/>
    </source>
</evidence>
<dbReference type="Proteomes" id="UP001236014">
    <property type="component" value="Chromosome"/>
</dbReference>
<gene>
    <name evidence="2" type="ORF">QRX50_04290</name>
</gene>
<dbReference type="AlphaFoldDB" id="A0A9Y2IKJ1"/>
<reference evidence="2 3" key="1">
    <citation type="submission" date="2023-06" db="EMBL/GenBank/DDBJ databases">
        <authorList>
            <person name="Oyuntsetseg B."/>
            <person name="Kim S.B."/>
        </authorList>
    </citation>
    <scope>NUCLEOTIDE SEQUENCE [LARGE SCALE GENOMIC DNA]</scope>
    <source>
        <strain evidence="2 3">2-15</strain>
    </source>
</reference>
<dbReference type="Pfam" id="PF12773">
    <property type="entry name" value="DZR"/>
    <property type="match status" value="1"/>
</dbReference>
<organism evidence="2 3">
    <name type="scientific">Amycolatopsis carbonis</name>
    <dbReference type="NCBI Taxonomy" id="715471"/>
    <lineage>
        <taxon>Bacteria</taxon>
        <taxon>Bacillati</taxon>
        <taxon>Actinomycetota</taxon>
        <taxon>Actinomycetes</taxon>
        <taxon>Pseudonocardiales</taxon>
        <taxon>Pseudonocardiaceae</taxon>
        <taxon>Amycolatopsis</taxon>
    </lineage>
</organism>
<dbReference type="InterPro" id="IPR025874">
    <property type="entry name" value="DZR"/>
</dbReference>
<evidence type="ECO:0000313" key="3">
    <source>
        <dbReference type="Proteomes" id="UP001236014"/>
    </source>
</evidence>
<sequence length="212" mass="23239">MADVVPFTDNFSDISNTQGYQFEFRCERCGNGYRSAFQRDAVETGRGVLRAVGSFFGGKLQDLSYSADQWRYDRATNSSAKDRALAAAVKEISPSFRQCRGCSDWMCADQCWNTEIGQCLRCSPSVAEEISRAQASAQRDQIWDRARDRDWTRDLDLDTRAHLTCPSCGVKAEGGKFCASCGSSLAPAVHCTECGKPSTAGAIFCGDCGTRL</sequence>
<dbReference type="RefSeq" id="WP_285970671.1">
    <property type="nucleotide sequence ID" value="NZ_CP127294.1"/>
</dbReference>
<name>A0A9Y2IKJ1_9PSEU</name>
<dbReference type="KEGG" id="acab:QRX50_04290"/>
<dbReference type="EMBL" id="CP127294">
    <property type="protein sequence ID" value="WIX80023.1"/>
    <property type="molecule type" value="Genomic_DNA"/>
</dbReference>
<accession>A0A9Y2IKJ1</accession>